<name>A0AAV7K550_9METZ</name>
<reference evidence="5 6" key="1">
    <citation type="journal article" date="2023" name="BMC Biol.">
        <title>The compact genome of the sponge Oopsacas minuta (Hexactinellida) is lacking key metazoan core genes.</title>
        <authorList>
            <person name="Santini S."/>
            <person name="Schenkelaars Q."/>
            <person name="Jourda C."/>
            <person name="Duchesne M."/>
            <person name="Belahbib H."/>
            <person name="Rocher C."/>
            <person name="Selva M."/>
            <person name="Riesgo A."/>
            <person name="Vervoort M."/>
            <person name="Leys S.P."/>
            <person name="Kodjabachian L."/>
            <person name="Le Bivic A."/>
            <person name="Borchiellini C."/>
            <person name="Claverie J.M."/>
            <person name="Renard E."/>
        </authorList>
    </citation>
    <scope>NUCLEOTIDE SEQUENCE [LARGE SCALE GENOMIC DNA]</scope>
    <source>
        <strain evidence="5">SPO-2</strain>
    </source>
</reference>
<gene>
    <name evidence="5" type="ORF">LOD99_1142</name>
</gene>
<dbReference type="PANTHER" id="PTHR10245">
    <property type="entry name" value="ENDOTHELIAL DIFFERENTIATION-RELATED FACTOR 1 MULTIPROTEIN BRIDGING FACTOR 1"/>
    <property type="match status" value="1"/>
</dbReference>
<proteinExistence type="predicted"/>
<dbReference type="Gene3D" id="3.30.160.20">
    <property type="match status" value="1"/>
</dbReference>
<dbReference type="InterPro" id="IPR001387">
    <property type="entry name" value="Cro/C1-type_HTH"/>
</dbReference>
<keyword evidence="6" id="KW-1185">Reference proteome</keyword>
<dbReference type="Pfam" id="PF00035">
    <property type="entry name" value="dsrm"/>
    <property type="match status" value="1"/>
</dbReference>
<dbReference type="Gene3D" id="1.10.260.40">
    <property type="entry name" value="lambda repressor-like DNA-binding domains"/>
    <property type="match status" value="1"/>
</dbReference>
<evidence type="ECO:0000313" key="6">
    <source>
        <dbReference type="Proteomes" id="UP001165289"/>
    </source>
</evidence>
<dbReference type="SMART" id="SM00530">
    <property type="entry name" value="HTH_XRE"/>
    <property type="match status" value="1"/>
</dbReference>
<accession>A0AAV7K550</accession>
<dbReference type="PANTHER" id="PTHR10245:SF15">
    <property type="entry name" value="ENDOTHELIAL DIFFERENTIATION-RELATED FACTOR 1"/>
    <property type="match status" value="1"/>
</dbReference>
<dbReference type="GO" id="GO:0003723">
    <property type="term" value="F:RNA binding"/>
    <property type="evidence" value="ECO:0007669"/>
    <property type="project" value="UniProtKB-UniRule"/>
</dbReference>
<organism evidence="5 6">
    <name type="scientific">Oopsacas minuta</name>
    <dbReference type="NCBI Taxonomy" id="111878"/>
    <lineage>
        <taxon>Eukaryota</taxon>
        <taxon>Metazoa</taxon>
        <taxon>Porifera</taxon>
        <taxon>Hexactinellida</taxon>
        <taxon>Hexasterophora</taxon>
        <taxon>Lyssacinosida</taxon>
        <taxon>Leucopsacidae</taxon>
        <taxon>Oopsacas</taxon>
    </lineage>
</organism>
<dbReference type="GO" id="GO:0003677">
    <property type="term" value="F:DNA binding"/>
    <property type="evidence" value="ECO:0007669"/>
    <property type="project" value="UniProtKB-KW"/>
</dbReference>
<evidence type="ECO:0000256" key="2">
    <source>
        <dbReference type="PROSITE-ProRule" id="PRU00266"/>
    </source>
</evidence>
<protein>
    <submittedName>
        <fullName evidence="5">Endothelial differentiation-related factor 1-like</fullName>
    </submittedName>
</protein>
<dbReference type="InterPro" id="IPR014720">
    <property type="entry name" value="dsRBD_dom"/>
</dbReference>
<feature type="domain" description="DRBM" evidence="3">
    <location>
        <begin position="17"/>
        <end position="88"/>
    </location>
</feature>
<dbReference type="Proteomes" id="UP001165289">
    <property type="component" value="Unassembled WGS sequence"/>
</dbReference>
<dbReference type="InterPro" id="IPR010982">
    <property type="entry name" value="Lambda_DNA-bd_dom_sf"/>
</dbReference>
<keyword evidence="2" id="KW-0694">RNA-binding</keyword>
<dbReference type="SUPFAM" id="SSF54768">
    <property type="entry name" value="dsRNA-binding domain-like"/>
    <property type="match status" value="1"/>
</dbReference>
<dbReference type="CDD" id="cd00048">
    <property type="entry name" value="DSRM_SF"/>
    <property type="match status" value="1"/>
</dbReference>
<dbReference type="GO" id="GO:0005634">
    <property type="term" value="C:nucleus"/>
    <property type="evidence" value="ECO:0007669"/>
    <property type="project" value="TreeGrafter"/>
</dbReference>
<dbReference type="PROSITE" id="PS50943">
    <property type="entry name" value="HTH_CROC1"/>
    <property type="match status" value="1"/>
</dbReference>
<keyword evidence="1" id="KW-0238">DNA-binding</keyword>
<evidence type="ECO:0000313" key="5">
    <source>
        <dbReference type="EMBL" id="KAI6656342.1"/>
    </source>
</evidence>
<dbReference type="EMBL" id="JAKMXF010000144">
    <property type="protein sequence ID" value="KAI6656342.1"/>
    <property type="molecule type" value="Genomic_DNA"/>
</dbReference>
<dbReference type="SUPFAM" id="SSF47413">
    <property type="entry name" value="lambda repressor-like DNA-binding domains"/>
    <property type="match status" value="1"/>
</dbReference>
<dbReference type="SMART" id="SM00358">
    <property type="entry name" value="DSRM"/>
    <property type="match status" value="1"/>
</dbReference>
<dbReference type="CDD" id="cd00093">
    <property type="entry name" value="HTH_XRE"/>
    <property type="match status" value="1"/>
</dbReference>
<dbReference type="Pfam" id="PF01381">
    <property type="entry name" value="HTH_3"/>
    <property type="match status" value="1"/>
</dbReference>
<feature type="domain" description="HTH cro/C1-type" evidence="4">
    <location>
        <begin position="159"/>
        <end position="210"/>
    </location>
</feature>
<sequence length="223" mass="25107">MAGINIDVNAPTIPMKNPISFLQELSQMHRFPMPEYEESQGNYNEFGYTVKINFSHDPAKVFNFYGNGKTKKNAKTRSAETAIEYLRRNLPQVFEAPPPPEVIVDLNELSPMVRDMHLKKMPQMSSNKQTFSAKSESQLVHESEELGHQKLGIDVGKLIQRGRMDKGLTQKDLAGKINEKPNIIVDYELGKVVPNIHIMSKLERALGMKLRGPSAGQPFGSKK</sequence>
<dbReference type="AlphaFoldDB" id="A0AAV7K550"/>
<evidence type="ECO:0000259" key="4">
    <source>
        <dbReference type="PROSITE" id="PS50943"/>
    </source>
</evidence>
<evidence type="ECO:0000256" key="1">
    <source>
        <dbReference type="ARBA" id="ARBA00023125"/>
    </source>
</evidence>
<comment type="caution">
    <text evidence="5">The sequence shown here is derived from an EMBL/GenBank/DDBJ whole genome shotgun (WGS) entry which is preliminary data.</text>
</comment>
<dbReference type="PROSITE" id="PS50137">
    <property type="entry name" value="DS_RBD"/>
    <property type="match status" value="1"/>
</dbReference>
<evidence type="ECO:0000259" key="3">
    <source>
        <dbReference type="PROSITE" id="PS50137"/>
    </source>
</evidence>